<organism evidence="1 2">
    <name type="scientific">Dreissena polymorpha</name>
    <name type="common">Zebra mussel</name>
    <name type="synonym">Mytilus polymorpha</name>
    <dbReference type="NCBI Taxonomy" id="45954"/>
    <lineage>
        <taxon>Eukaryota</taxon>
        <taxon>Metazoa</taxon>
        <taxon>Spiralia</taxon>
        <taxon>Lophotrochozoa</taxon>
        <taxon>Mollusca</taxon>
        <taxon>Bivalvia</taxon>
        <taxon>Autobranchia</taxon>
        <taxon>Heteroconchia</taxon>
        <taxon>Euheterodonta</taxon>
        <taxon>Imparidentia</taxon>
        <taxon>Neoheterodontei</taxon>
        <taxon>Myida</taxon>
        <taxon>Dreissenoidea</taxon>
        <taxon>Dreissenidae</taxon>
        <taxon>Dreissena</taxon>
    </lineage>
</organism>
<dbReference type="EMBL" id="JAIWYP010000001">
    <property type="protein sequence ID" value="KAH3894222.1"/>
    <property type="molecule type" value="Genomic_DNA"/>
</dbReference>
<protein>
    <submittedName>
        <fullName evidence="1">Uncharacterized protein</fullName>
    </submittedName>
</protein>
<keyword evidence="2" id="KW-1185">Reference proteome</keyword>
<name>A0A9D4NJ87_DREPO</name>
<dbReference type="AlphaFoldDB" id="A0A9D4NJ87"/>
<dbReference type="Proteomes" id="UP000828390">
    <property type="component" value="Unassembled WGS sequence"/>
</dbReference>
<evidence type="ECO:0000313" key="2">
    <source>
        <dbReference type="Proteomes" id="UP000828390"/>
    </source>
</evidence>
<gene>
    <name evidence="1" type="ORF">DPMN_018378</name>
</gene>
<reference evidence="1" key="1">
    <citation type="journal article" date="2019" name="bioRxiv">
        <title>The Genome of the Zebra Mussel, Dreissena polymorpha: A Resource for Invasive Species Research.</title>
        <authorList>
            <person name="McCartney M.A."/>
            <person name="Auch B."/>
            <person name="Kono T."/>
            <person name="Mallez S."/>
            <person name="Zhang Y."/>
            <person name="Obille A."/>
            <person name="Becker A."/>
            <person name="Abrahante J.E."/>
            <person name="Garbe J."/>
            <person name="Badalamenti J.P."/>
            <person name="Herman A."/>
            <person name="Mangelson H."/>
            <person name="Liachko I."/>
            <person name="Sullivan S."/>
            <person name="Sone E.D."/>
            <person name="Koren S."/>
            <person name="Silverstein K.A.T."/>
            <person name="Beckman K.B."/>
            <person name="Gohl D.M."/>
        </authorList>
    </citation>
    <scope>NUCLEOTIDE SEQUENCE</scope>
    <source>
        <strain evidence="1">Duluth1</strain>
        <tissue evidence="1">Whole animal</tissue>
    </source>
</reference>
<comment type="caution">
    <text evidence="1">The sequence shown here is derived from an EMBL/GenBank/DDBJ whole genome shotgun (WGS) entry which is preliminary data.</text>
</comment>
<accession>A0A9D4NJ87</accession>
<sequence length="67" mass="7625">MLLQRSSSSKLSYHEQIRFTMATYVKDRASPIDIARFTSLIIIDNILLAELSLVPQHTTMAAPMREC</sequence>
<reference evidence="1" key="2">
    <citation type="submission" date="2020-11" db="EMBL/GenBank/DDBJ databases">
        <authorList>
            <person name="McCartney M.A."/>
            <person name="Auch B."/>
            <person name="Kono T."/>
            <person name="Mallez S."/>
            <person name="Becker A."/>
            <person name="Gohl D.M."/>
            <person name="Silverstein K.A.T."/>
            <person name="Koren S."/>
            <person name="Bechman K.B."/>
            <person name="Herman A."/>
            <person name="Abrahante J.E."/>
            <person name="Garbe J."/>
        </authorList>
    </citation>
    <scope>NUCLEOTIDE SEQUENCE</scope>
    <source>
        <strain evidence="1">Duluth1</strain>
        <tissue evidence="1">Whole animal</tissue>
    </source>
</reference>
<proteinExistence type="predicted"/>
<evidence type="ECO:0000313" key="1">
    <source>
        <dbReference type="EMBL" id="KAH3894222.1"/>
    </source>
</evidence>